<dbReference type="Proteomes" id="UP001165524">
    <property type="component" value="Unassembled WGS sequence"/>
</dbReference>
<feature type="domain" description="DUF7352" evidence="1">
    <location>
        <begin position="1"/>
        <end position="93"/>
    </location>
</feature>
<dbReference type="Pfam" id="PF24043">
    <property type="entry name" value="DUF7352"/>
    <property type="match status" value="1"/>
</dbReference>
<dbReference type="InterPro" id="IPR055776">
    <property type="entry name" value="DUF7352"/>
</dbReference>
<organism evidence="2 3">
    <name type="scientific">Alcanivorax quisquiliarum</name>
    <dbReference type="NCBI Taxonomy" id="2933565"/>
    <lineage>
        <taxon>Bacteria</taxon>
        <taxon>Pseudomonadati</taxon>
        <taxon>Pseudomonadota</taxon>
        <taxon>Gammaproteobacteria</taxon>
        <taxon>Oceanospirillales</taxon>
        <taxon>Alcanivoracaceae</taxon>
        <taxon>Alcanivorax</taxon>
    </lineage>
</organism>
<dbReference type="RefSeq" id="WP_246951606.1">
    <property type="nucleotide sequence ID" value="NZ_JALKII010000004.1"/>
</dbReference>
<evidence type="ECO:0000259" key="1">
    <source>
        <dbReference type="Pfam" id="PF24043"/>
    </source>
</evidence>
<dbReference type="EMBL" id="JALKII010000004">
    <property type="protein sequence ID" value="MCK0537726.1"/>
    <property type="molecule type" value="Genomic_DNA"/>
</dbReference>
<evidence type="ECO:0000313" key="2">
    <source>
        <dbReference type="EMBL" id="MCK0537726.1"/>
    </source>
</evidence>
<gene>
    <name evidence="2" type="ORF">MU846_08385</name>
</gene>
<keyword evidence="3" id="KW-1185">Reference proteome</keyword>
<protein>
    <recommendedName>
        <fullName evidence="1">DUF7352 domain-containing protein</fullName>
    </recommendedName>
</protein>
<evidence type="ECO:0000313" key="3">
    <source>
        <dbReference type="Proteomes" id="UP001165524"/>
    </source>
</evidence>
<comment type="caution">
    <text evidence="2">The sequence shown here is derived from an EMBL/GenBank/DDBJ whole genome shotgun (WGS) entry which is preliminary data.</text>
</comment>
<sequence>MKTIHKHRLKVGDEPQKIKLSPEGVIRQVAYSPHDQHLYLWAEVPAGSLIENSKTERCFRVFMTGDGIPDHAVFVGTALDSLRPESYHIFELTE</sequence>
<name>A0ABT0E7B9_9GAMM</name>
<proteinExistence type="predicted"/>
<accession>A0ABT0E7B9</accession>
<reference evidence="2" key="1">
    <citation type="submission" date="2022-04" db="EMBL/GenBank/DDBJ databases">
        <title>Alcanivorax sp. CY1518 draft genome sequence.</title>
        <authorList>
            <person name="Zhao G."/>
            <person name="An M."/>
        </authorList>
    </citation>
    <scope>NUCLEOTIDE SEQUENCE</scope>
    <source>
        <strain evidence="2">CY1518</strain>
    </source>
</reference>